<dbReference type="PROSITE" id="PS50026">
    <property type="entry name" value="EGF_3"/>
    <property type="match status" value="2"/>
</dbReference>
<dbReference type="Pfam" id="PF25106">
    <property type="entry name" value="VWA_4"/>
    <property type="match status" value="1"/>
</dbReference>
<dbReference type="InterPro" id="IPR056861">
    <property type="entry name" value="HMCN1-like_VWA"/>
</dbReference>
<dbReference type="PROSITE" id="PS01186">
    <property type="entry name" value="EGF_2"/>
    <property type="match status" value="2"/>
</dbReference>
<keyword evidence="5" id="KW-0472">Membrane</keyword>
<feature type="disulfide bond" evidence="4">
    <location>
        <begin position="847"/>
        <end position="856"/>
    </location>
</feature>
<keyword evidence="5" id="KW-1133">Transmembrane helix</keyword>
<keyword evidence="4" id="KW-0245">EGF-like domain</keyword>
<evidence type="ECO:0000256" key="5">
    <source>
        <dbReference type="SAM" id="Phobius"/>
    </source>
</evidence>
<dbReference type="Gene3D" id="3.10.100.10">
    <property type="entry name" value="Mannose-Binding Protein A, subunit A"/>
    <property type="match status" value="1"/>
</dbReference>
<feature type="domain" description="EGF-like" evidence="7">
    <location>
        <begin position="825"/>
        <end position="857"/>
    </location>
</feature>
<dbReference type="InterPro" id="IPR036465">
    <property type="entry name" value="vWFA_dom_sf"/>
</dbReference>
<protein>
    <submittedName>
        <fullName evidence="11">VWFA domain-containing protein</fullName>
    </submittedName>
</protein>
<evidence type="ECO:0000256" key="6">
    <source>
        <dbReference type="SAM" id="SignalP"/>
    </source>
</evidence>
<evidence type="ECO:0000259" key="7">
    <source>
        <dbReference type="PROSITE" id="PS50026"/>
    </source>
</evidence>
<sequence>MNASWFVTLALTLFLAIGKLRAACPPGKTGPDCDIPICDTPGSVEHHDGMEGYGDYIFWEVSFGCNQEYPVNIDEYVNDITVSAYGNGQRFSCGLYKDEKLIIPSDVSSTGTGWESGHYDGIGLAHGYGQYTVKLSTESTTQCEISVSAVTAVVVNGGFITDLSDSNVQQLAPRPHQGVGQYPKVNVSTYFAFEVSDALRRPGSATSVTTYMAEGFEHTELVSGYDTMYNQWDRVYPFMCEGGTSPTTGPWVPPTECYNGGILINGGTQNAECYCGYYYEGKSCETIRCFHDGYAWAADSCACAEGYSGTYCQDVNCRDKSYVDGLHYRAIVFVIRTGRSMIDHITQITTAAENIASYYALIDPTYIQQWVLVTVSQGTVKMTTYDSSIVFISAINTLPTTEDTICNDVLFEGISAYLSSSYAEAYKRSSIFVFSDGLPDDSEETRFGLYHQFSFFRGQIFFILADSSIGRCYIDKSAEEYRSLRSIAQFTHGHVTYVDINYISQSKLLEEKRIPSEMVEEDSLQFILFNLAILFEAENLVVIMLQIVKRSMKINVCSIGTLFGIAVDDGKAAYLLAATMHQAVQVMTNDFLDSCLKAPKYQSFFIDESLKSFYVTGVGDSLVATVITPDRTVLELDTLYSQGDLHIWKLENATVGGYLLSLKSAGAGPCSIRVYGSAETALWFGTTDNVNDDFELTLPTTTKEAHIVAYIKGVEIPDTFQTHAEATLWSNEGPEDKRVVKYASNGIYRDNCAYNLYFGAYQCERPFSFVYINIYMTSKSGSIVQRSATAYCSTTPPTSTPQTDCLNGGLPVGINNTCLCPAHYTGDKCQRIQCLNLGTAVGGTCTCVNGFTGKFCQTASCTRRNDEVYFIPNGRSLSLIIQDSISTRSAIKAISNQLPGLYQDLIHQHKDWISNYQLWRFNDTTFTNVMSSSNPNDFLNGMKTLKNSNAEHSDPSCRNLYVLPGLLNALLHTGLTYDGIMYLFISGYMKFSTTDMSASAAVYEMLQATRVKLNVVLMSPAPCGQDLNSPESTVLMNLAAFSGGEFTMVMPPRAGNVIRSIPTLYRGSYIYENYAVNCSQQQNFYFPVDSQMQSFTAYILGDLDQTSIAYYQPNGFAKAPYTLWSDIGMGSRMDQIIKECDDGWELLSNRCWLFVLRSQPWDVAQAMCHANNAVLITLFNEYEQSYVNQHTMKETYWIGLRRGSTGFVWDTINDKQLTLESTGYTNWAAGEPTSDSNKICVTDKAAVGWKMNDCSERHSFICVKHAYNADYEPDAAEIGERLARGIWKLSMRTLEGSCYVQIYSQSGIELYTKFTTNVHDDFGEAQPITNADDNRFVAHVTNQLSTSTGNAGELKYAHLYQENLKIIQAQTYSRRDQDKCSYEFISTSFKCPADNFLSMSSGIDRFGYLYQRIQPVACYSGAVAEDCINGVYHNGRCICEPYYSGDFCTIPSCQHGTLDSVLQHCTCSDEYTGPTEYEKEYTPTTDERSIMNAVSRVMESDFIRYRSLMWIVTAGVPEDANRLSLALDAVARRHVYVNFLIIGDKSGPANVQYNDSRLLACFDLVTETGGQFYQVSEEEGKLSKFWQGLLSELYDVYYISTKRLISCPAGIDEYIQVGSKTITLIVDVYGQGTMNVFSPNGTVASYTKAASSRTNLVVVVEADVPGLWRIVITGNKAFCGISVRGQSDFEVYVAFTWDMSTDNGLHSNDGEAYPVAHGMPNALVAHSSFGKLNFAQVFSNDERSLLWSSPLVARQNCVYQYISTNVFICPQHSLAVSVDGEDENGYPVRRMFHIHCVGTILTIAPLPTITTRQPVITTGYPTIQPPDCDKSGKFDMVAVMQELPSTVPIDQSHTRFILSTYTDAYHTVNPNFEMIKSSDDFLKYLDVLRRVEYEGTIGNNIQSIFDVANNLTWRSDAVKVIVFTSSMGWDKSNTGQPFPDPTASATAFKRNGGKIIPLGFGPNADQSQLVAIGNGCTKMSMNLDYFHSVIIPWLSGSICNVAGALFEILGIGLERISFRSTSRLP</sequence>
<dbReference type="SMART" id="SM00604">
    <property type="entry name" value="MD"/>
    <property type="match status" value="2"/>
</dbReference>
<feature type="chain" id="PRO_5043122482" evidence="6">
    <location>
        <begin position="23"/>
        <end position="2025"/>
    </location>
</feature>
<comment type="caution">
    <text evidence="4">Lacks conserved residue(s) required for the propagation of feature annotation.</text>
</comment>
<dbReference type="PANTHER" id="PTHR47324:SF2">
    <property type="entry name" value="EGF-LIKE DOMAIN-CONTAINING PROTEIN-RELATED"/>
    <property type="match status" value="1"/>
</dbReference>
<evidence type="ECO:0000256" key="2">
    <source>
        <dbReference type="ARBA" id="ARBA00022525"/>
    </source>
</evidence>
<dbReference type="CDD" id="cd00037">
    <property type="entry name" value="CLECT"/>
    <property type="match status" value="1"/>
</dbReference>
<organism evidence="11">
    <name type="scientific">Enterobius vermicularis</name>
    <name type="common">Human pinworm</name>
    <dbReference type="NCBI Taxonomy" id="51028"/>
    <lineage>
        <taxon>Eukaryota</taxon>
        <taxon>Metazoa</taxon>
        <taxon>Ecdysozoa</taxon>
        <taxon>Nematoda</taxon>
        <taxon>Chromadorea</taxon>
        <taxon>Rhabditida</taxon>
        <taxon>Spirurina</taxon>
        <taxon>Oxyuridomorpha</taxon>
        <taxon>Oxyuroidea</taxon>
        <taxon>Oxyuridae</taxon>
        <taxon>Enterobius</taxon>
    </lineage>
</organism>
<dbReference type="SUPFAM" id="SSF53300">
    <property type="entry name" value="vWA-like"/>
    <property type="match status" value="1"/>
</dbReference>
<accession>A0A0N4UXB6</accession>
<dbReference type="InterPro" id="IPR000742">
    <property type="entry name" value="EGF"/>
</dbReference>
<feature type="domain" description="EGF-like" evidence="7">
    <location>
        <begin position="280"/>
        <end position="313"/>
    </location>
</feature>
<dbReference type="InterPro" id="IPR016186">
    <property type="entry name" value="C-type_lectin-like/link_sf"/>
</dbReference>
<dbReference type="PROSITE" id="PS50041">
    <property type="entry name" value="C_TYPE_LECTIN_2"/>
    <property type="match status" value="1"/>
</dbReference>
<dbReference type="SUPFAM" id="SSF56436">
    <property type="entry name" value="C-type lectin-like"/>
    <property type="match status" value="1"/>
</dbReference>
<dbReference type="EMBL" id="UXUI01007279">
    <property type="protein sequence ID" value="VDD86739.1"/>
    <property type="molecule type" value="Genomic_DNA"/>
</dbReference>
<proteinExistence type="predicted"/>
<gene>
    <name evidence="9" type="ORF">EVEC_LOCUS1882</name>
</gene>
<name>A0A0N4UXB6_ENTVE</name>
<keyword evidence="5" id="KW-0812">Transmembrane</keyword>
<keyword evidence="2" id="KW-0964">Secreted</keyword>
<feature type="transmembrane region" description="Helical" evidence="5">
    <location>
        <begin position="1990"/>
        <end position="2013"/>
    </location>
</feature>
<dbReference type="STRING" id="51028.A0A0N4UXB6"/>
<feature type="disulfide bond" evidence="4">
    <location>
        <begin position="303"/>
        <end position="312"/>
    </location>
</feature>
<reference evidence="11" key="1">
    <citation type="submission" date="2016-04" db="UniProtKB">
        <authorList>
            <consortium name="WormBaseParasite"/>
        </authorList>
    </citation>
    <scope>IDENTIFICATION</scope>
</reference>
<dbReference type="Pfam" id="PF24415">
    <property type="entry name" value="Ig_Irg-7"/>
    <property type="match status" value="2"/>
</dbReference>
<dbReference type="Gene3D" id="3.40.50.410">
    <property type="entry name" value="von Willebrand factor, type A domain"/>
    <property type="match status" value="1"/>
</dbReference>
<dbReference type="WBParaSite" id="EVEC_0000217401-mRNA-1">
    <property type="protein sequence ID" value="EVEC_0000217401-mRNA-1"/>
    <property type="gene ID" value="EVEC_0000217401"/>
</dbReference>
<dbReference type="PROSITE" id="PS00022">
    <property type="entry name" value="EGF_1"/>
    <property type="match status" value="2"/>
</dbReference>
<evidence type="ECO:0000313" key="11">
    <source>
        <dbReference type="WBParaSite" id="EVEC_0000217401-mRNA-1"/>
    </source>
</evidence>
<keyword evidence="4" id="KW-1015">Disulfide bond</keyword>
<dbReference type="InterPro" id="IPR001304">
    <property type="entry name" value="C-type_lectin-like"/>
</dbReference>
<reference evidence="9 10" key="2">
    <citation type="submission" date="2018-10" db="EMBL/GenBank/DDBJ databases">
        <authorList>
            <consortium name="Pathogen Informatics"/>
        </authorList>
    </citation>
    <scope>NUCLEOTIDE SEQUENCE [LARGE SCALE GENOMIC DNA]</scope>
</reference>
<evidence type="ECO:0000259" key="8">
    <source>
        <dbReference type="PROSITE" id="PS50041"/>
    </source>
</evidence>
<dbReference type="InterPro" id="IPR006582">
    <property type="entry name" value="MD_domain"/>
</dbReference>
<evidence type="ECO:0000256" key="1">
    <source>
        <dbReference type="ARBA" id="ARBA00004613"/>
    </source>
</evidence>
<dbReference type="InterPro" id="IPR053295">
    <property type="entry name" value="Innate_immunity_reg"/>
</dbReference>
<feature type="domain" description="C-type lectin" evidence="8">
    <location>
        <begin position="1147"/>
        <end position="1263"/>
    </location>
</feature>
<evidence type="ECO:0000313" key="9">
    <source>
        <dbReference type="EMBL" id="VDD86739.1"/>
    </source>
</evidence>
<dbReference type="PANTHER" id="PTHR47324">
    <property type="entry name" value="PROTEIN IRG-7-RELATED"/>
    <property type="match status" value="1"/>
</dbReference>
<dbReference type="Pfam" id="PF00059">
    <property type="entry name" value="Lectin_C"/>
    <property type="match status" value="1"/>
</dbReference>
<dbReference type="InterPro" id="IPR057085">
    <property type="entry name" value="Ig_Irg-7"/>
</dbReference>
<evidence type="ECO:0000313" key="10">
    <source>
        <dbReference type="Proteomes" id="UP000274131"/>
    </source>
</evidence>
<dbReference type="InterPro" id="IPR016187">
    <property type="entry name" value="CTDL_fold"/>
</dbReference>
<evidence type="ECO:0000256" key="4">
    <source>
        <dbReference type="PROSITE-ProRule" id="PRU00076"/>
    </source>
</evidence>
<dbReference type="SMART" id="SM00034">
    <property type="entry name" value="CLECT"/>
    <property type="match status" value="1"/>
</dbReference>
<dbReference type="Gene3D" id="2.10.25.10">
    <property type="entry name" value="Laminin"/>
    <property type="match status" value="1"/>
</dbReference>
<evidence type="ECO:0000256" key="3">
    <source>
        <dbReference type="ARBA" id="ARBA00022729"/>
    </source>
</evidence>
<keyword evidence="10" id="KW-1185">Reference proteome</keyword>
<keyword evidence="3 6" id="KW-0732">Signal</keyword>
<dbReference type="Proteomes" id="UP000274131">
    <property type="component" value="Unassembled WGS sequence"/>
</dbReference>
<dbReference type="OrthoDB" id="441660at2759"/>
<feature type="signal peptide" evidence="6">
    <location>
        <begin position="1"/>
        <end position="22"/>
    </location>
</feature>
<comment type="subcellular location">
    <subcellularLocation>
        <location evidence="1">Secreted</location>
    </subcellularLocation>
</comment>